<keyword evidence="2" id="KW-1185">Reference proteome</keyword>
<protein>
    <submittedName>
        <fullName evidence="1">Uncharacterized protein</fullName>
    </submittedName>
</protein>
<evidence type="ECO:0000313" key="1">
    <source>
        <dbReference type="EMBL" id="KAJ7525910.1"/>
    </source>
</evidence>
<name>A0ACC2B837_DIPCM</name>
<proteinExistence type="predicted"/>
<dbReference type="EMBL" id="CM055108">
    <property type="protein sequence ID" value="KAJ7525910.1"/>
    <property type="molecule type" value="Genomic_DNA"/>
</dbReference>
<gene>
    <name evidence="1" type="ORF">O6H91_17G073600</name>
</gene>
<organism evidence="1 2">
    <name type="scientific">Diphasiastrum complanatum</name>
    <name type="common">Issler's clubmoss</name>
    <name type="synonym">Lycopodium complanatum</name>
    <dbReference type="NCBI Taxonomy" id="34168"/>
    <lineage>
        <taxon>Eukaryota</taxon>
        <taxon>Viridiplantae</taxon>
        <taxon>Streptophyta</taxon>
        <taxon>Embryophyta</taxon>
        <taxon>Tracheophyta</taxon>
        <taxon>Lycopodiopsida</taxon>
        <taxon>Lycopodiales</taxon>
        <taxon>Lycopodiaceae</taxon>
        <taxon>Lycopodioideae</taxon>
        <taxon>Diphasiastrum</taxon>
    </lineage>
</organism>
<reference evidence="2" key="1">
    <citation type="journal article" date="2024" name="Proc. Natl. Acad. Sci. U.S.A.">
        <title>Extraordinary preservation of gene collinearity over three hundred million years revealed in homosporous lycophytes.</title>
        <authorList>
            <person name="Li C."/>
            <person name="Wickell D."/>
            <person name="Kuo L.Y."/>
            <person name="Chen X."/>
            <person name="Nie B."/>
            <person name="Liao X."/>
            <person name="Peng D."/>
            <person name="Ji J."/>
            <person name="Jenkins J."/>
            <person name="Williams M."/>
            <person name="Shu S."/>
            <person name="Plott C."/>
            <person name="Barry K."/>
            <person name="Rajasekar S."/>
            <person name="Grimwood J."/>
            <person name="Han X."/>
            <person name="Sun S."/>
            <person name="Hou Z."/>
            <person name="He W."/>
            <person name="Dai G."/>
            <person name="Sun C."/>
            <person name="Schmutz J."/>
            <person name="Leebens-Mack J.H."/>
            <person name="Li F.W."/>
            <person name="Wang L."/>
        </authorList>
    </citation>
    <scope>NUCLEOTIDE SEQUENCE [LARGE SCALE GENOMIC DNA]</scope>
    <source>
        <strain evidence="2">cv. PW_Plant_1</strain>
    </source>
</reference>
<comment type="caution">
    <text evidence="1">The sequence shown here is derived from an EMBL/GenBank/DDBJ whole genome shotgun (WGS) entry which is preliminary data.</text>
</comment>
<evidence type="ECO:0000313" key="2">
    <source>
        <dbReference type="Proteomes" id="UP001162992"/>
    </source>
</evidence>
<dbReference type="Proteomes" id="UP001162992">
    <property type="component" value="Chromosome 17"/>
</dbReference>
<accession>A0ACC2B837</accession>
<sequence>METESASSSLSIPRSHRKSSPHASSSSPSSPEVVEAFFHVLVDPQAIKGTESWMAPPRLSRSRAETSPGNGSSKVAPFSGDVVEPEEEPDSLRREEHQIQIARATPLLEESIKDVSGDGGAGGRSAVKKKLDKEATLLWRDLTVKLEGKRGHSYKVIQSLTGYALPSTLTAIMGPSNSGKSSLLRALAGTLPTNAKMFGEILLNGHPIHRLTHKSHAYVRKGGQLLETLTVRETLFYSALLQLPDCWPCAEKNALVDGVIADMQLQEFSTTIVGGYCRGKGLPLGEKRRLSIALELLENPRLVFVEKPVEDLDSISGFLVMACLKRLAIGGCTVMVTTEQTCLEITNLFDKIFLLAKGKTLFFGEISACLEHFENSGFPCPRFQNPSDHFLQAINWDFDRVASFQFLRQDFEQGSHPLGHLQTSVIIRTLETAYKASTDAAAVENLVVQLSKQELPVWNASYNATSLTRLAVTIWRSFLNMSRDFMFYWFRCILYIALMLCIGTVYYQLGNSSTSIPIRASAIFFMVSFLSLLAIGSFPALARELQVYRWERDGGHTRPVIFVLGNMLSSIPFLFLISAICSGIGYFLMGFRPVFQLFMYYVVNVFLCLTFAEGLLMVIASVTPAVFEGIIVATSIQIITMLVGGYFCRVSDLPKPVWKYPASYIAYQTYAVEGLLQNEYSGLKFSNNMAVALSGQESLRRLYPNSDARDGKWFNLLILAALSLGSRMLLYVTLFVGEKFRVVHQKCMVEKV</sequence>